<gene>
    <name evidence="9" type="ORF">BDFB_010785</name>
</gene>
<dbReference type="GO" id="GO:0005886">
    <property type="term" value="C:plasma membrane"/>
    <property type="evidence" value="ECO:0007669"/>
    <property type="project" value="UniProtKB-SubCell"/>
</dbReference>
<proteinExistence type="inferred from homology"/>
<comment type="function">
    <text evidence="8">Gustatory receptor which mediates acceptance or avoidance behavior, depending on its substrates.</text>
</comment>
<dbReference type="InterPro" id="IPR013604">
    <property type="entry name" value="7TM_chemorcpt"/>
</dbReference>
<feature type="transmembrane region" description="Helical" evidence="8">
    <location>
        <begin position="114"/>
        <end position="135"/>
    </location>
</feature>
<evidence type="ECO:0000256" key="3">
    <source>
        <dbReference type="ARBA" id="ARBA00022692"/>
    </source>
</evidence>
<organism evidence="9 10">
    <name type="scientific">Asbolus verrucosus</name>
    <name type="common">Desert ironclad beetle</name>
    <dbReference type="NCBI Taxonomy" id="1661398"/>
    <lineage>
        <taxon>Eukaryota</taxon>
        <taxon>Metazoa</taxon>
        <taxon>Ecdysozoa</taxon>
        <taxon>Arthropoda</taxon>
        <taxon>Hexapoda</taxon>
        <taxon>Insecta</taxon>
        <taxon>Pterygota</taxon>
        <taxon>Neoptera</taxon>
        <taxon>Endopterygota</taxon>
        <taxon>Coleoptera</taxon>
        <taxon>Polyphaga</taxon>
        <taxon>Cucujiformia</taxon>
        <taxon>Tenebrionidae</taxon>
        <taxon>Pimeliinae</taxon>
        <taxon>Asbolus</taxon>
    </lineage>
</organism>
<keyword evidence="7 8" id="KW-0807">Transducer</keyword>
<dbReference type="EMBL" id="QDEB01012677">
    <property type="protein sequence ID" value="RZC41944.1"/>
    <property type="molecule type" value="Genomic_DNA"/>
</dbReference>
<comment type="subcellular location">
    <subcellularLocation>
        <location evidence="1 8">Cell membrane</location>
        <topology evidence="1 8">Multi-pass membrane protein</topology>
    </subcellularLocation>
</comment>
<dbReference type="GO" id="GO:0008049">
    <property type="term" value="P:male courtship behavior"/>
    <property type="evidence" value="ECO:0007669"/>
    <property type="project" value="TreeGrafter"/>
</dbReference>
<dbReference type="Proteomes" id="UP000292052">
    <property type="component" value="Unassembled WGS sequence"/>
</dbReference>
<comment type="similarity">
    <text evidence="8">Belongs to the insect chemoreceptor superfamily. Gustatory receptor (GR) family.</text>
</comment>
<feature type="transmembrane region" description="Helical" evidence="8">
    <location>
        <begin position="155"/>
        <end position="172"/>
    </location>
</feature>
<protein>
    <recommendedName>
        <fullName evidence="8">Gustatory receptor</fullName>
    </recommendedName>
</protein>
<keyword evidence="3 8" id="KW-0812">Transmembrane</keyword>
<evidence type="ECO:0000256" key="1">
    <source>
        <dbReference type="ARBA" id="ARBA00004651"/>
    </source>
</evidence>
<feature type="transmembrane region" description="Helical" evidence="8">
    <location>
        <begin position="338"/>
        <end position="357"/>
    </location>
</feature>
<dbReference type="GO" id="GO:0050909">
    <property type="term" value="P:sensory perception of taste"/>
    <property type="evidence" value="ECO:0007669"/>
    <property type="project" value="InterPro"/>
</dbReference>
<evidence type="ECO:0000256" key="7">
    <source>
        <dbReference type="ARBA" id="ARBA00023224"/>
    </source>
</evidence>
<feature type="transmembrane region" description="Helical" evidence="8">
    <location>
        <begin position="260"/>
        <end position="280"/>
    </location>
</feature>
<dbReference type="GO" id="GO:0030424">
    <property type="term" value="C:axon"/>
    <property type="evidence" value="ECO:0007669"/>
    <property type="project" value="TreeGrafter"/>
</dbReference>
<dbReference type="AlphaFoldDB" id="A0A482WA07"/>
<evidence type="ECO:0000256" key="6">
    <source>
        <dbReference type="ARBA" id="ARBA00023170"/>
    </source>
</evidence>
<dbReference type="PANTHER" id="PTHR21143">
    <property type="entry name" value="INVERTEBRATE GUSTATORY RECEPTOR"/>
    <property type="match status" value="1"/>
</dbReference>
<keyword evidence="10" id="KW-1185">Reference proteome</keyword>
<keyword evidence="4 8" id="KW-1133">Transmembrane helix</keyword>
<sequence>MSFKQLKLVLKVGQLLAITPGYKETENQTFLRKLYAFFMIGLITIGVSVSGVYRYRYYVNFIQMKAVIQILLDSALYILNIYAVLMAVCKRTQWFKLIKNLKKTQNVTNEKSHLWAFIASNFFYWGMEVHMTYLFTKIMDVEFYKQFAIEYLQMYSQFLIYFLLHVLLKMIISRYRSITNILNDQLGLIRKLERRQLRPRYPMTCLRKLKYDICLLKETVDIFNNIFGWPILFSIIFTSLQVLIYLQVIFTRGFKTVETVVYSFSIIFWHSAWTFIDIFLCDLVTYEVEKIFSVTYSLEKYFICENKKGSEELQKFIDVLKDNIPSFSAARFFAINRTTIFGIFNAIITFLIVLIQFETNQGSGGIHSIFDCHLYCPCNETQHE</sequence>
<evidence type="ECO:0000256" key="2">
    <source>
        <dbReference type="ARBA" id="ARBA00022475"/>
    </source>
</evidence>
<feature type="transmembrane region" description="Helical" evidence="8">
    <location>
        <begin position="67"/>
        <end position="89"/>
    </location>
</feature>
<evidence type="ECO:0000313" key="9">
    <source>
        <dbReference type="EMBL" id="RZC41944.1"/>
    </source>
</evidence>
<reference evidence="9 10" key="1">
    <citation type="submission" date="2017-03" db="EMBL/GenBank/DDBJ databases">
        <title>Genome of the blue death feigning beetle - Asbolus verrucosus.</title>
        <authorList>
            <person name="Rider S.D."/>
        </authorList>
    </citation>
    <scope>NUCLEOTIDE SEQUENCE [LARGE SCALE GENOMIC DNA]</scope>
    <source>
        <strain evidence="9">Butters</strain>
        <tissue evidence="9">Head and leg muscle</tissue>
    </source>
</reference>
<evidence type="ECO:0000256" key="8">
    <source>
        <dbReference type="RuleBase" id="RU363108"/>
    </source>
</evidence>
<evidence type="ECO:0000256" key="4">
    <source>
        <dbReference type="ARBA" id="ARBA00022989"/>
    </source>
</evidence>
<comment type="caution">
    <text evidence="9">The sequence shown here is derived from an EMBL/GenBank/DDBJ whole genome shotgun (WGS) entry which is preliminary data.</text>
</comment>
<feature type="transmembrane region" description="Helical" evidence="8">
    <location>
        <begin position="34"/>
        <end position="55"/>
    </location>
</feature>
<dbReference type="GO" id="GO:0043025">
    <property type="term" value="C:neuronal cell body"/>
    <property type="evidence" value="ECO:0007669"/>
    <property type="project" value="TreeGrafter"/>
</dbReference>
<feature type="transmembrane region" description="Helical" evidence="8">
    <location>
        <begin position="226"/>
        <end position="248"/>
    </location>
</feature>
<keyword evidence="6 8" id="KW-0675">Receptor</keyword>
<dbReference type="Pfam" id="PF08395">
    <property type="entry name" value="7tm_7"/>
    <property type="match status" value="1"/>
</dbReference>
<name>A0A482WA07_ASBVE</name>
<keyword evidence="5 8" id="KW-0472">Membrane</keyword>
<dbReference type="GO" id="GO:0007635">
    <property type="term" value="P:chemosensory behavior"/>
    <property type="evidence" value="ECO:0007669"/>
    <property type="project" value="TreeGrafter"/>
</dbReference>
<accession>A0A482WA07</accession>
<dbReference type="GO" id="GO:0007165">
    <property type="term" value="P:signal transduction"/>
    <property type="evidence" value="ECO:0007669"/>
    <property type="project" value="UniProtKB-KW"/>
</dbReference>
<dbReference type="PANTHER" id="PTHR21143:SF104">
    <property type="entry name" value="GUSTATORY RECEPTOR 8A-RELATED"/>
    <property type="match status" value="1"/>
</dbReference>
<dbReference type="OrthoDB" id="5795306at2759"/>
<dbReference type="GO" id="GO:0030425">
    <property type="term" value="C:dendrite"/>
    <property type="evidence" value="ECO:0007669"/>
    <property type="project" value="TreeGrafter"/>
</dbReference>
<evidence type="ECO:0000313" key="10">
    <source>
        <dbReference type="Proteomes" id="UP000292052"/>
    </source>
</evidence>
<evidence type="ECO:0000256" key="5">
    <source>
        <dbReference type="ARBA" id="ARBA00023136"/>
    </source>
</evidence>
<keyword evidence="2 8" id="KW-1003">Cell membrane</keyword>